<evidence type="ECO:0000256" key="4">
    <source>
        <dbReference type="ARBA" id="ARBA00022737"/>
    </source>
</evidence>
<dbReference type="InterPro" id="IPR045161">
    <property type="entry name" value="Utp18"/>
</dbReference>
<dbReference type="Proteomes" id="UP000267096">
    <property type="component" value="Unassembled WGS sequence"/>
</dbReference>
<evidence type="ECO:0000313" key="9">
    <source>
        <dbReference type="EMBL" id="VDK52754.1"/>
    </source>
</evidence>
<gene>
    <name evidence="9" type="ORF">ASIM_LOCUS14557</name>
</gene>
<keyword evidence="8" id="KW-0812">Transmembrane</keyword>
<evidence type="ECO:0000256" key="2">
    <source>
        <dbReference type="ARBA" id="ARBA00022552"/>
    </source>
</evidence>
<feature type="transmembrane region" description="Helical" evidence="8">
    <location>
        <begin position="360"/>
        <end position="386"/>
    </location>
</feature>
<dbReference type="Gene3D" id="2.130.10.10">
    <property type="entry name" value="YVTN repeat-like/Quinoprotein amine dehydrogenase"/>
    <property type="match status" value="1"/>
</dbReference>
<evidence type="ECO:0000256" key="5">
    <source>
        <dbReference type="ARBA" id="ARBA00023242"/>
    </source>
</evidence>
<keyword evidence="5" id="KW-0539">Nucleus</keyword>
<dbReference type="GO" id="GO:0032040">
    <property type="term" value="C:small-subunit processome"/>
    <property type="evidence" value="ECO:0007669"/>
    <property type="project" value="TreeGrafter"/>
</dbReference>
<dbReference type="PANTHER" id="PTHR18359:SF0">
    <property type="entry name" value="U3 SMALL NUCLEOLAR RNA-ASSOCIATED PROTEIN 18 HOMOLOG"/>
    <property type="match status" value="1"/>
</dbReference>
<keyword evidence="8" id="KW-1133">Transmembrane helix</keyword>
<evidence type="ECO:0000256" key="1">
    <source>
        <dbReference type="ARBA" id="ARBA00004604"/>
    </source>
</evidence>
<proteinExistence type="inferred from homology"/>
<dbReference type="OrthoDB" id="1935146at2759"/>
<protein>
    <submittedName>
        <fullName evidence="11">WD_REPEATS_REGION domain-containing protein</fullName>
    </submittedName>
</protein>
<dbReference type="GO" id="GO:0034388">
    <property type="term" value="C:Pwp2p-containing subcomplex of 90S preribosome"/>
    <property type="evidence" value="ECO:0007669"/>
    <property type="project" value="TreeGrafter"/>
</dbReference>
<comment type="subcellular location">
    <subcellularLocation>
        <location evidence="1">Nucleus</location>
        <location evidence="1">Nucleolus</location>
    </subcellularLocation>
</comment>
<feature type="region of interest" description="Disordered" evidence="7">
    <location>
        <begin position="1"/>
        <end position="74"/>
    </location>
</feature>
<evidence type="ECO:0000256" key="3">
    <source>
        <dbReference type="ARBA" id="ARBA00022574"/>
    </source>
</evidence>
<dbReference type="GO" id="GO:0006364">
    <property type="term" value="P:rRNA processing"/>
    <property type="evidence" value="ECO:0007669"/>
    <property type="project" value="UniProtKB-KW"/>
</dbReference>
<keyword evidence="4" id="KW-0677">Repeat</keyword>
<comment type="similarity">
    <text evidence="6">Belongs to the WD repeat UTP18 family.</text>
</comment>
<name>A0A158PPN5_ANISI</name>
<organism evidence="11">
    <name type="scientific">Anisakis simplex</name>
    <name type="common">Herring worm</name>
    <dbReference type="NCBI Taxonomy" id="6269"/>
    <lineage>
        <taxon>Eukaryota</taxon>
        <taxon>Metazoa</taxon>
        <taxon>Ecdysozoa</taxon>
        <taxon>Nematoda</taxon>
        <taxon>Chromadorea</taxon>
        <taxon>Rhabditida</taxon>
        <taxon>Spirurina</taxon>
        <taxon>Ascaridomorpha</taxon>
        <taxon>Ascaridoidea</taxon>
        <taxon>Anisakidae</taxon>
        <taxon>Anisakis</taxon>
        <taxon>Anisakis simplex complex</taxon>
    </lineage>
</organism>
<dbReference type="SMART" id="SM00320">
    <property type="entry name" value="WD40"/>
    <property type="match status" value="5"/>
</dbReference>
<dbReference type="AlphaFoldDB" id="A0A158PPN5"/>
<sequence>MAECEQSTSVDVNEGFRKAKKRSNRNDEIEDALTKKLFGVSSDAHNDDETSSDESCSNEPHIEEQMPSDTTKKQVWCDDDDQLAVNLPQHRRDVHLLRSTDVGHTTVNAEEYEKRLREAFIRTHGTGQSAPKWAVSDKKGVRKVESRNKVESEDESEADEVDEALQQMTASTGAYIRKSELLPRGLLSVSKTIDITRGHRSPRIPMRVVQFHPLQHVLMTGSEYGTVSLFEIGLPESEEHFLQDVRFEGFPLSCAAFSHDGMSIIAAMATVNCGSFALSADGRYMAVMNRNEIHVLSLQVGYMLSELYQQWYNSSLESMFHISFHHLTHSSHLQSMEYIHNLTTPTFVTSAQFSPNSSNFLYAMTGTLFFVELQLLVLLMICLFILEGGQVFIWDLRKSEQQKMFIDEGTVRGTVVRVNQNEQFIACGSNTGIVNLYEMSDVVKNSNPKPIKCFDQLTTSANSVCFSKDSQILAMSSSVKSNALRVAHLRSTSVFSNFPPRNVRLGQPTTCDFSPNNGYFAIGDMNGYLSLFRLNHFEKY</sequence>
<feature type="compositionally biased region" description="Polar residues" evidence="7">
    <location>
        <begin position="1"/>
        <end position="11"/>
    </location>
</feature>
<feature type="compositionally biased region" description="Basic and acidic residues" evidence="7">
    <location>
        <begin position="60"/>
        <end position="74"/>
    </location>
</feature>
<keyword evidence="8" id="KW-0472">Membrane</keyword>
<keyword evidence="3" id="KW-0853">WD repeat</keyword>
<evidence type="ECO:0000313" key="11">
    <source>
        <dbReference type="WBParaSite" id="ASIM_0001514701-mRNA-1"/>
    </source>
</evidence>
<accession>A0A158PPN5</accession>
<dbReference type="SUPFAM" id="SSF50978">
    <property type="entry name" value="WD40 repeat-like"/>
    <property type="match status" value="1"/>
</dbReference>
<reference evidence="11" key="1">
    <citation type="submission" date="2016-04" db="UniProtKB">
        <authorList>
            <consortium name="WormBaseParasite"/>
        </authorList>
    </citation>
    <scope>IDENTIFICATION</scope>
</reference>
<dbReference type="WBParaSite" id="ASIM_0001514701-mRNA-1">
    <property type="protein sequence ID" value="ASIM_0001514701-mRNA-1"/>
    <property type="gene ID" value="ASIM_0001514701"/>
</dbReference>
<dbReference type="EMBL" id="UYRR01031813">
    <property type="protein sequence ID" value="VDK52754.1"/>
    <property type="molecule type" value="Genomic_DNA"/>
</dbReference>
<dbReference type="InterPro" id="IPR036322">
    <property type="entry name" value="WD40_repeat_dom_sf"/>
</dbReference>
<evidence type="ECO:0000256" key="6">
    <source>
        <dbReference type="ARBA" id="ARBA00025767"/>
    </source>
</evidence>
<reference evidence="9 10" key="2">
    <citation type="submission" date="2018-11" db="EMBL/GenBank/DDBJ databases">
        <authorList>
            <consortium name="Pathogen Informatics"/>
        </authorList>
    </citation>
    <scope>NUCLEOTIDE SEQUENCE [LARGE SCALE GENOMIC DNA]</scope>
</reference>
<dbReference type="InterPro" id="IPR015943">
    <property type="entry name" value="WD40/YVTN_repeat-like_dom_sf"/>
</dbReference>
<evidence type="ECO:0000313" key="10">
    <source>
        <dbReference type="Proteomes" id="UP000267096"/>
    </source>
</evidence>
<evidence type="ECO:0000256" key="8">
    <source>
        <dbReference type="SAM" id="Phobius"/>
    </source>
</evidence>
<dbReference type="PANTHER" id="PTHR18359">
    <property type="entry name" value="WD-REPEAT PROTEIN-RELATED"/>
    <property type="match status" value="1"/>
</dbReference>
<evidence type="ECO:0000256" key="7">
    <source>
        <dbReference type="SAM" id="MobiDB-lite"/>
    </source>
</evidence>
<keyword evidence="10" id="KW-1185">Reference proteome</keyword>
<keyword evidence="2" id="KW-0698">rRNA processing</keyword>
<dbReference type="InterPro" id="IPR001680">
    <property type="entry name" value="WD40_rpt"/>
</dbReference>